<sequence>QDAEVASTLTLGCLVSVVTSPPGDTVSLNCLYSNNSSSDGSSMLWYRQLSGRPPEPILQSFSPDDTFSYSYLRAGEHFTLEKNHTLVIRNVTREDAATYYCSKLETDKCRFGDGIELRVDGESVSIFYISQSVSLFRYFMFFSLSS</sequence>
<feature type="domain" description="Ig-like" evidence="8">
    <location>
        <begin position="3"/>
        <end position="101"/>
    </location>
</feature>
<evidence type="ECO:0000256" key="1">
    <source>
        <dbReference type="ARBA" id="ARBA00004236"/>
    </source>
</evidence>
<dbReference type="Proteomes" id="UP000694620">
    <property type="component" value="Unassembled WGS sequence"/>
</dbReference>
<dbReference type="SMART" id="SM00406">
    <property type="entry name" value="IGv"/>
    <property type="match status" value="1"/>
</dbReference>
<accession>A0A8C4T7R3</accession>
<evidence type="ECO:0000313" key="10">
    <source>
        <dbReference type="Proteomes" id="UP000694620"/>
    </source>
</evidence>
<dbReference type="PROSITE" id="PS50835">
    <property type="entry name" value="IG_LIKE"/>
    <property type="match status" value="1"/>
</dbReference>
<keyword evidence="7" id="KW-0325">Glycoprotein</keyword>
<dbReference type="PANTHER" id="PTHR19433">
    <property type="entry name" value="T-CELL RECEPTOR ALPHA CHAIN V REGION-RELATED"/>
    <property type="match status" value="1"/>
</dbReference>
<keyword evidence="2" id="KW-1003">Cell membrane</keyword>
<evidence type="ECO:0000256" key="7">
    <source>
        <dbReference type="ARBA" id="ARBA00023180"/>
    </source>
</evidence>
<keyword evidence="5" id="KW-0472">Membrane</keyword>
<evidence type="ECO:0000256" key="4">
    <source>
        <dbReference type="ARBA" id="ARBA00022859"/>
    </source>
</evidence>
<dbReference type="GO" id="GO:0009617">
    <property type="term" value="P:response to bacterium"/>
    <property type="evidence" value="ECO:0007669"/>
    <property type="project" value="TreeGrafter"/>
</dbReference>
<evidence type="ECO:0000256" key="6">
    <source>
        <dbReference type="ARBA" id="ARBA00023157"/>
    </source>
</evidence>
<dbReference type="AlphaFoldDB" id="A0A8C4T7R3"/>
<comment type="subcellular location">
    <subcellularLocation>
        <location evidence="1">Cell membrane</location>
    </subcellularLocation>
</comment>
<dbReference type="GO" id="GO:0005886">
    <property type="term" value="C:plasma membrane"/>
    <property type="evidence" value="ECO:0007669"/>
    <property type="project" value="UniProtKB-SubCell"/>
</dbReference>
<dbReference type="GeneTree" id="ENSGT00980000202170"/>
<evidence type="ECO:0000256" key="2">
    <source>
        <dbReference type="ARBA" id="ARBA00022475"/>
    </source>
</evidence>
<keyword evidence="10" id="KW-1185">Reference proteome</keyword>
<dbReference type="InterPro" id="IPR007110">
    <property type="entry name" value="Ig-like_dom"/>
</dbReference>
<dbReference type="GO" id="GO:0002376">
    <property type="term" value="P:immune system process"/>
    <property type="evidence" value="ECO:0007669"/>
    <property type="project" value="UniProtKB-KW"/>
</dbReference>
<dbReference type="InterPro" id="IPR013783">
    <property type="entry name" value="Ig-like_fold"/>
</dbReference>
<dbReference type="InterPro" id="IPR013106">
    <property type="entry name" value="Ig_V-set"/>
</dbReference>
<dbReference type="SMART" id="SM00409">
    <property type="entry name" value="IG"/>
    <property type="match status" value="1"/>
</dbReference>
<evidence type="ECO:0000313" key="9">
    <source>
        <dbReference type="Ensembl" id="ENSECRP00000028467.1"/>
    </source>
</evidence>
<dbReference type="InterPro" id="IPR003599">
    <property type="entry name" value="Ig_sub"/>
</dbReference>
<keyword evidence="6" id="KW-1015">Disulfide bond</keyword>
<evidence type="ECO:0000259" key="8">
    <source>
        <dbReference type="PROSITE" id="PS50835"/>
    </source>
</evidence>
<keyword evidence="4" id="KW-0391">Immunity</keyword>
<dbReference type="PANTHER" id="PTHR19433:SF111">
    <property type="entry name" value="T CELL RECEPTOR ALPHA VARIABLE 4"/>
    <property type="match status" value="1"/>
</dbReference>
<dbReference type="Pfam" id="PF07686">
    <property type="entry name" value="V-set"/>
    <property type="match status" value="1"/>
</dbReference>
<dbReference type="InterPro" id="IPR036179">
    <property type="entry name" value="Ig-like_dom_sf"/>
</dbReference>
<proteinExistence type="predicted"/>
<dbReference type="Ensembl" id="ENSECRT00000029071.1">
    <property type="protein sequence ID" value="ENSECRP00000028467.1"/>
    <property type="gene ID" value="ENSECRG00000019277.1"/>
</dbReference>
<reference evidence="9" key="1">
    <citation type="submission" date="2025-08" db="UniProtKB">
        <authorList>
            <consortium name="Ensembl"/>
        </authorList>
    </citation>
    <scope>IDENTIFICATION</scope>
</reference>
<dbReference type="Gene3D" id="2.60.40.10">
    <property type="entry name" value="Immunoglobulins"/>
    <property type="match status" value="1"/>
</dbReference>
<keyword evidence="3" id="KW-0732">Signal</keyword>
<dbReference type="CDD" id="cd00099">
    <property type="entry name" value="IgV"/>
    <property type="match status" value="1"/>
</dbReference>
<evidence type="ECO:0000256" key="5">
    <source>
        <dbReference type="ARBA" id="ARBA00023136"/>
    </source>
</evidence>
<protein>
    <recommendedName>
        <fullName evidence="8">Ig-like domain-containing protein</fullName>
    </recommendedName>
</protein>
<reference evidence="9" key="2">
    <citation type="submission" date="2025-09" db="UniProtKB">
        <authorList>
            <consortium name="Ensembl"/>
        </authorList>
    </citation>
    <scope>IDENTIFICATION</scope>
</reference>
<dbReference type="InterPro" id="IPR052051">
    <property type="entry name" value="TCR_complex_component"/>
</dbReference>
<name>A0A8C4T7R3_ERPCA</name>
<dbReference type="SUPFAM" id="SSF48726">
    <property type="entry name" value="Immunoglobulin"/>
    <property type="match status" value="1"/>
</dbReference>
<evidence type="ECO:0000256" key="3">
    <source>
        <dbReference type="ARBA" id="ARBA00022729"/>
    </source>
</evidence>
<organism evidence="9 10">
    <name type="scientific">Erpetoichthys calabaricus</name>
    <name type="common">Rope fish</name>
    <name type="synonym">Calamoichthys calabaricus</name>
    <dbReference type="NCBI Taxonomy" id="27687"/>
    <lineage>
        <taxon>Eukaryota</taxon>
        <taxon>Metazoa</taxon>
        <taxon>Chordata</taxon>
        <taxon>Craniata</taxon>
        <taxon>Vertebrata</taxon>
        <taxon>Euteleostomi</taxon>
        <taxon>Actinopterygii</taxon>
        <taxon>Polypteriformes</taxon>
        <taxon>Polypteridae</taxon>
        <taxon>Erpetoichthys</taxon>
    </lineage>
</organism>